<name>A0A9W6ZSG8_9STRA</name>
<dbReference type="Gene3D" id="3.40.50.720">
    <property type="entry name" value="NAD(P)-binding Rossmann-like Domain"/>
    <property type="match status" value="1"/>
</dbReference>
<dbReference type="PANTHER" id="PTHR43796:SF2">
    <property type="entry name" value="CARBOXYNORSPERMIDINE SYNTHASE"/>
    <property type="match status" value="1"/>
</dbReference>
<evidence type="ECO:0000313" key="1">
    <source>
        <dbReference type="EMBL" id="GMH55770.1"/>
    </source>
</evidence>
<dbReference type="InterPro" id="IPR036291">
    <property type="entry name" value="NAD(P)-bd_dom_sf"/>
</dbReference>
<gene>
    <name evidence="1" type="ORF">TrLO_g4507</name>
</gene>
<dbReference type="OrthoDB" id="10268090at2759"/>
<dbReference type="Proteomes" id="UP001165122">
    <property type="component" value="Unassembled WGS sequence"/>
</dbReference>
<dbReference type="AlphaFoldDB" id="A0A9W6ZSG8"/>
<organism evidence="1 2">
    <name type="scientific">Triparma laevis f. longispina</name>
    <dbReference type="NCBI Taxonomy" id="1714387"/>
    <lineage>
        <taxon>Eukaryota</taxon>
        <taxon>Sar</taxon>
        <taxon>Stramenopiles</taxon>
        <taxon>Ochrophyta</taxon>
        <taxon>Bolidophyceae</taxon>
        <taxon>Parmales</taxon>
        <taxon>Triparmaceae</taxon>
        <taxon>Triparma</taxon>
    </lineage>
</organism>
<evidence type="ECO:0008006" key="3">
    <source>
        <dbReference type="Google" id="ProtNLM"/>
    </source>
</evidence>
<reference evidence="2" key="1">
    <citation type="journal article" date="2023" name="Commun. Biol.">
        <title>Genome analysis of Parmales, the sister group of diatoms, reveals the evolutionary specialization of diatoms from phago-mixotrophs to photoautotrophs.</title>
        <authorList>
            <person name="Ban H."/>
            <person name="Sato S."/>
            <person name="Yoshikawa S."/>
            <person name="Yamada K."/>
            <person name="Nakamura Y."/>
            <person name="Ichinomiya M."/>
            <person name="Sato N."/>
            <person name="Blanc-Mathieu R."/>
            <person name="Endo H."/>
            <person name="Kuwata A."/>
            <person name="Ogata H."/>
        </authorList>
    </citation>
    <scope>NUCLEOTIDE SEQUENCE [LARGE SCALE GENOMIC DNA]</scope>
    <source>
        <strain evidence="2">NIES 3700</strain>
    </source>
</reference>
<proteinExistence type="predicted"/>
<dbReference type="SUPFAM" id="SSF51735">
    <property type="entry name" value="NAD(P)-binding Rossmann-fold domains"/>
    <property type="match status" value="1"/>
</dbReference>
<evidence type="ECO:0000313" key="2">
    <source>
        <dbReference type="Proteomes" id="UP001165122"/>
    </source>
</evidence>
<accession>A0A9W6ZSG8</accession>
<dbReference type="PANTHER" id="PTHR43796">
    <property type="entry name" value="CARBOXYNORSPERMIDINE SYNTHASE"/>
    <property type="match status" value="1"/>
</dbReference>
<protein>
    <recommendedName>
        <fullName evidence="3">Saccharopine dehydrogenase NADP binding domain-containing protein</fullName>
    </recommendedName>
</protein>
<keyword evidence="2" id="KW-1185">Reference proteome</keyword>
<comment type="caution">
    <text evidence="1">The sequence shown here is derived from an EMBL/GenBank/DDBJ whole genome shotgun (WGS) entry which is preliminary data.</text>
</comment>
<sequence>MGTTKLSGTIRLGGLLLLILNQSAIGYAFFGGVGRLARGIVLGRLSSTASSPGYQNSRASGSALHAKSARFLVVGGTGRVGGSTAAYLAKLADSEGYDSVTLILGGRRRESYESSKSRITSKLESQKIPLPSIEFQRINLDTDSQSSLTSTISSCSPTCIIHTAGPFQQRTSPLLLKSSISLNLPYVDVCDEPPLCSTSKSLTSKSSPAIVGAGIWPGCSALMATQVIRELREYENGDSRIPVNGESIDMSFYTAGTGNAGATIVSATFLLLCQKALTFVNGVGIEKEPWEEKRTVNFGEKIGDKNVRLLDNPDIFTLRESLGSSNISSRFGTEPELWNLLFGGMKRFIPRSFLEDKKFCQGLAIFSLPIIRIVDSLVGSTNAMHISVKSDKNNSATFTVIHDDLEECVGLATASFAYEILKGGVKPGVFYPSDLGEKERRGILERVKGEAVLWDVTTSW</sequence>
<dbReference type="EMBL" id="BRXW01000447">
    <property type="protein sequence ID" value="GMH55770.1"/>
    <property type="molecule type" value="Genomic_DNA"/>
</dbReference>